<dbReference type="Pfam" id="PF02559">
    <property type="entry name" value="CarD_TRCF_RID"/>
    <property type="match status" value="1"/>
</dbReference>
<dbReference type="InterPro" id="IPR036101">
    <property type="entry name" value="CarD-like/TRCF_RID_sf"/>
</dbReference>
<dbReference type="InterPro" id="IPR052531">
    <property type="entry name" value="CarD-like_regulator"/>
</dbReference>
<evidence type="ECO:0000313" key="4">
    <source>
        <dbReference type="Proteomes" id="UP000008192"/>
    </source>
</evidence>
<dbReference type="Gene3D" id="1.20.58.1290">
    <property type="entry name" value="CarD-like, C-terminal domain"/>
    <property type="match status" value="1"/>
</dbReference>
<dbReference type="SUPFAM" id="SSF141259">
    <property type="entry name" value="CarD-like"/>
    <property type="match status" value="1"/>
</dbReference>
<evidence type="ECO:0000313" key="3">
    <source>
        <dbReference type="EMBL" id="AEZ59770.1"/>
    </source>
</evidence>
<evidence type="ECO:0000256" key="1">
    <source>
        <dbReference type="SAM" id="MobiDB-lite"/>
    </source>
</evidence>
<feature type="domain" description="CarD-like/TRCF RNAP-interacting" evidence="2">
    <location>
        <begin position="70"/>
        <end position="180"/>
    </location>
</feature>
<dbReference type="Gene3D" id="2.40.10.170">
    <property type="match status" value="1"/>
</dbReference>
<reference evidence="4" key="1">
    <citation type="journal article" date="2012" name="PLoS Negl. Trop. Dis.">
        <title>Whole genome sequences of three Treponema pallidum ssp. pertenue strains: yaws and syphilis treponemes differ in less than 0.2% of the genome sequence.</title>
        <authorList>
            <person name="Cejkova D."/>
            <person name="Zobanikova M."/>
            <person name="Chen L."/>
            <person name="Pospisilova P."/>
            <person name="Strouhal M."/>
            <person name="Qin X."/>
            <person name="Mikalova L."/>
            <person name="Norris S.J."/>
            <person name="Muzny D.M."/>
            <person name="Gibbs R.A."/>
            <person name="Fulton L.L."/>
            <person name="Sodergren E."/>
            <person name="Weinstock G.M."/>
            <person name="Smajs D."/>
        </authorList>
    </citation>
    <scope>NUCLEOTIDE SEQUENCE [LARGE SCALE GENOMIC DNA]</scope>
    <source>
        <strain evidence="4">Gauthier</strain>
    </source>
</reference>
<dbReference type="EMBL" id="CP002376">
    <property type="protein sequence ID" value="AEZ59770.1"/>
    <property type="molecule type" value="Genomic_DNA"/>
</dbReference>
<dbReference type="GO" id="GO:0009303">
    <property type="term" value="P:rRNA transcription"/>
    <property type="evidence" value="ECO:0007669"/>
    <property type="project" value="TreeGrafter"/>
</dbReference>
<protein>
    <submittedName>
        <fullName evidence="3">CarD family transcriptional regulator</fullName>
    </submittedName>
</protein>
<proteinExistence type="predicted"/>
<sequence>MVNVRDNTEISHSAHASHGAHSSTKGCASLHVLCVMATRAWWSSLVFPLPLPTDFFPCLCYAGPMGKACAFRPHDHVVYPGQGVGQVQEISEKTFKNETLLYYVIYLEESDMTVLIPVDKAQELGIRTIVKRKEAERALRFLSEDFDPSPLDWKMRYQVNLNLFKSGGILDNAAVVRSLYHRSKVKELPIQERRLYDSAYRIFQDEMCFALGLRPPEVETLIHGYLEKAKENPVVSGTVDVPG</sequence>
<accession>A0AAU8PU98</accession>
<dbReference type="KEGG" id="tpg:TPEGAU_0511"/>
<dbReference type="InterPro" id="IPR003711">
    <property type="entry name" value="CarD-like/TRCF_RID"/>
</dbReference>
<name>A0AAU8PU98_TREPG</name>
<dbReference type="Pfam" id="PF21095">
    <property type="entry name" value="CarD_C"/>
    <property type="match status" value="1"/>
</dbReference>
<dbReference type="SMART" id="SM01058">
    <property type="entry name" value="CarD_TRCF"/>
    <property type="match status" value="1"/>
</dbReference>
<organism evidence="3 4">
    <name type="scientific">Treponema pallidum subsp. pertenue (strain Gauthier)</name>
    <dbReference type="NCBI Taxonomy" id="491080"/>
    <lineage>
        <taxon>Bacteria</taxon>
        <taxon>Pseudomonadati</taxon>
        <taxon>Spirochaetota</taxon>
        <taxon>Spirochaetia</taxon>
        <taxon>Spirochaetales</taxon>
        <taxon>Treponemataceae</taxon>
        <taxon>Treponema</taxon>
    </lineage>
</organism>
<dbReference type="PANTHER" id="PTHR38447:SF1">
    <property type="entry name" value="RNA POLYMERASE-BINDING TRANSCRIPTION FACTOR CARD"/>
    <property type="match status" value="1"/>
</dbReference>
<feature type="region of interest" description="Disordered" evidence="1">
    <location>
        <begin position="1"/>
        <end position="24"/>
    </location>
</feature>
<feature type="compositionally biased region" description="Low complexity" evidence="1">
    <location>
        <begin position="11"/>
        <end position="23"/>
    </location>
</feature>
<evidence type="ECO:0000259" key="2">
    <source>
        <dbReference type="SMART" id="SM01058"/>
    </source>
</evidence>
<dbReference type="InterPro" id="IPR042215">
    <property type="entry name" value="CarD-like_C"/>
</dbReference>
<dbReference type="AlphaFoldDB" id="A0AAU8PU98"/>
<dbReference type="PANTHER" id="PTHR38447">
    <property type="entry name" value="TRANSCRIPTION FACTOR YDEB-RELATED"/>
    <property type="match status" value="1"/>
</dbReference>
<dbReference type="Proteomes" id="UP000008192">
    <property type="component" value="Chromosome"/>
</dbReference>
<gene>
    <name evidence="3" type="ordered locus">TPEGAU_0511</name>
</gene>
<dbReference type="InterPro" id="IPR048792">
    <property type="entry name" value="CarD_C"/>
</dbReference>